<gene>
    <name evidence="1" type="ORF">PPOP_1543</name>
</gene>
<organism evidence="1 2">
    <name type="scientific">Paenibacillus popilliae ATCC 14706</name>
    <dbReference type="NCBI Taxonomy" id="1212764"/>
    <lineage>
        <taxon>Bacteria</taxon>
        <taxon>Bacillati</taxon>
        <taxon>Bacillota</taxon>
        <taxon>Bacilli</taxon>
        <taxon>Bacillales</taxon>
        <taxon>Paenibacillaceae</taxon>
        <taxon>Paenibacillus</taxon>
    </lineage>
</organism>
<proteinExistence type="predicted"/>
<name>M9LP38_PAEPP</name>
<dbReference type="Proteomes" id="UP000029453">
    <property type="component" value="Unassembled WGS sequence"/>
</dbReference>
<evidence type="ECO:0000313" key="1">
    <source>
        <dbReference type="EMBL" id="GAC42186.1"/>
    </source>
</evidence>
<dbReference type="AlphaFoldDB" id="M9LP38"/>
<keyword evidence="2" id="KW-1185">Reference proteome</keyword>
<accession>M9LP38</accession>
<sequence>MLGSEGAPYFRSRFVQHNIEEFKKDVDVTKGKNLGQNKDIVAEFVSNAYVAVIVKIEVNTTEGKNHRLNVFNSIVIPSQIEC</sequence>
<protein>
    <submittedName>
        <fullName evidence="1">Uncharacterized protein</fullName>
    </submittedName>
</protein>
<reference evidence="1 2" key="1">
    <citation type="submission" date="2012-10" db="EMBL/GenBank/DDBJ databases">
        <title>Draft Genome Sequence of Paenibacillus popilliae ATCC 14706T.</title>
        <authorList>
            <person name="Iiyama K."/>
            <person name="Mori K."/>
            <person name="Mon H."/>
            <person name="Chieda Y."/>
            <person name="Lee J.M."/>
            <person name="Kusakabe T."/>
            <person name="Tashiro K."/>
            <person name="Asano S."/>
            <person name="Yasunaga-Aoki C."/>
            <person name="Shimizu S."/>
        </authorList>
    </citation>
    <scope>NUCLEOTIDE SEQUENCE [LARGE SCALE GENOMIC DNA]</scope>
    <source>
        <strain evidence="1 2">ATCC 14706</strain>
    </source>
</reference>
<comment type="caution">
    <text evidence="1">The sequence shown here is derived from an EMBL/GenBank/DDBJ whole genome shotgun (WGS) entry which is preliminary data.</text>
</comment>
<dbReference type="EMBL" id="BALG01000075">
    <property type="protein sequence ID" value="GAC42186.1"/>
    <property type="molecule type" value="Genomic_DNA"/>
</dbReference>
<evidence type="ECO:0000313" key="2">
    <source>
        <dbReference type="Proteomes" id="UP000029453"/>
    </source>
</evidence>